<dbReference type="PROSITE" id="PS00211">
    <property type="entry name" value="ABC_TRANSPORTER_1"/>
    <property type="match status" value="1"/>
</dbReference>
<dbReference type="CDD" id="cd03213">
    <property type="entry name" value="ABCG_EPDR"/>
    <property type="match status" value="1"/>
</dbReference>
<dbReference type="GO" id="GO:0005886">
    <property type="term" value="C:plasma membrane"/>
    <property type="evidence" value="ECO:0007669"/>
    <property type="project" value="TreeGrafter"/>
</dbReference>
<dbReference type="EMBL" id="MU827854">
    <property type="protein sequence ID" value="KAJ7318626.1"/>
    <property type="molecule type" value="Genomic_DNA"/>
</dbReference>
<gene>
    <name evidence="12" type="primary">wht-7_5</name>
    <name evidence="12" type="ORF">OS493_037795</name>
</gene>
<accession>A0A9W9Y798</accession>
<dbReference type="PANTHER" id="PTHR48041:SF139">
    <property type="entry name" value="PROTEIN SCARLET"/>
    <property type="match status" value="1"/>
</dbReference>
<sequence length="605" mass="67260">MGDNGRSLLNSRRNPLAQGYSTFDHGGSIDSGLSSDTEYRPSRTNAIPSAIEDARESVSISWEEIDVFVEQPGPSCFRRLCFETNENERPASKQVLFNVSGTVEAGTLLAVMGASGAGKTTLMNVLAHRNINQMEVRGTVEVNDRPIGLEINTMSAYVQQEDLFIGSLTVREHLTFQAFLRMEKSVPNRQRIERVEEVILQLGLTKCADTYIGIPGRLRGISGGEKKRLSFASEVITDPPLLFADEPTSGLDSYMAQSLITALQQLAAQGRTIICTIHQPSSEVYAMFDSILLLAEGRTAYMGSRADAIQYFDRLGYPCPVNFNPADHFVHTLAIVPGDEENCRKRVQDICDVYSNNEAEIAETEMPERQDSFKDEVYTRSPIRLYQSIFVGLIAGIIYFQTDINQSGITNVSGAIFFLLTSVTFNNVASVIFTFPVEISVFLREHNNGMYRTDVYFLSKTFAEAPLFIANPLILVAIAYWMMGYIVSTVSPTVAAASAISAPLILPLLLLGGFYVKKTPEGFSRFDFVYFRTIPDWLSWIQYLSWFNYGFEALVVNQWDGYGPITCGKNNSTNKPCIDNGNEALEVLGLNKLDHVLIDIYALLV</sequence>
<dbReference type="SMART" id="SM00382">
    <property type="entry name" value="AAA"/>
    <property type="match status" value="1"/>
</dbReference>
<evidence type="ECO:0000256" key="10">
    <source>
        <dbReference type="SAM" id="Phobius"/>
    </source>
</evidence>
<feature type="transmembrane region" description="Helical" evidence="10">
    <location>
        <begin position="462"/>
        <end position="482"/>
    </location>
</feature>
<dbReference type="GO" id="GO:0016887">
    <property type="term" value="F:ATP hydrolysis activity"/>
    <property type="evidence" value="ECO:0007669"/>
    <property type="project" value="InterPro"/>
</dbReference>
<dbReference type="InterPro" id="IPR013525">
    <property type="entry name" value="ABC2_TM"/>
</dbReference>
<keyword evidence="6" id="KW-0067">ATP-binding</keyword>
<reference evidence="12" key="1">
    <citation type="submission" date="2023-01" db="EMBL/GenBank/DDBJ databases">
        <title>Genome assembly of the deep-sea coral Lophelia pertusa.</title>
        <authorList>
            <person name="Herrera S."/>
            <person name="Cordes E."/>
        </authorList>
    </citation>
    <scope>NUCLEOTIDE SEQUENCE</scope>
    <source>
        <strain evidence="12">USNM1676648</strain>
        <tissue evidence="12">Polyp</tissue>
    </source>
</reference>
<keyword evidence="3" id="KW-0813">Transport</keyword>
<evidence type="ECO:0000256" key="4">
    <source>
        <dbReference type="ARBA" id="ARBA00022692"/>
    </source>
</evidence>
<dbReference type="InterPro" id="IPR017871">
    <property type="entry name" value="ABC_transporter-like_CS"/>
</dbReference>
<dbReference type="AlphaFoldDB" id="A0A9W9Y798"/>
<feature type="transmembrane region" description="Helical" evidence="10">
    <location>
        <begin position="414"/>
        <end position="441"/>
    </location>
</feature>
<dbReference type="InterPro" id="IPR050352">
    <property type="entry name" value="ABCG_transporters"/>
</dbReference>
<evidence type="ECO:0000256" key="1">
    <source>
        <dbReference type="ARBA" id="ARBA00004141"/>
    </source>
</evidence>
<feature type="domain" description="ABC transporter" evidence="11">
    <location>
        <begin position="80"/>
        <end position="321"/>
    </location>
</feature>
<dbReference type="InterPro" id="IPR003593">
    <property type="entry name" value="AAA+_ATPase"/>
</dbReference>
<keyword evidence="13" id="KW-1185">Reference proteome</keyword>
<dbReference type="GO" id="GO:0005524">
    <property type="term" value="F:ATP binding"/>
    <property type="evidence" value="ECO:0007669"/>
    <property type="project" value="UniProtKB-KW"/>
</dbReference>
<feature type="transmembrane region" description="Helical" evidence="10">
    <location>
        <begin position="383"/>
        <end position="402"/>
    </location>
</feature>
<keyword evidence="8 10" id="KW-0472">Membrane</keyword>
<name>A0A9W9Y798_9CNID</name>
<feature type="transmembrane region" description="Helical" evidence="10">
    <location>
        <begin position="494"/>
        <end position="516"/>
    </location>
</feature>
<dbReference type="Proteomes" id="UP001163046">
    <property type="component" value="Unassembled WGS sequence"/>
</dbReference>
<evidence type="ECO:0000256" key="3">
    <source>
        <dbReference type="ARBA" id="ARBA00022448"/>
    </source>
</evidence>
<keyword evidence="5" id="KW-0547">Nucleotide-binding</keyword>
<dbReference type="SUPFAM" id="SSF52540">
    <property type="entry name" value="P-loop containing nucleoside triphosphate hydrolases"/>
    <property type="match status" value="1"/>
</dbReference>
<dbReference type="InterPro" id="IPR043926">
    <property type="entry name" value="ABCG_dom"/>
</dbReference>
<feature type="region of interest" description="Disordered" evidence="9">
    <location>
        <begin position="18"/>
        <end position="41"/>
    </location>
</feature>
<comment type="similarity">
    <text evidence="2">Belongs to the ABC transporter superfamily. ABCG family. Eye pigment precursor importer (TC 3.A.1.204) subfamily.</text>
</comment>
<dbReference type="PANTHER" id="PTHR48041">
    <property type="entry name" value="ABC TRANSPORTER G FAMILY MEMBER 28"/>
    <property type="match status" value="1"/>
</dbReference>
<comment type="caution">
    <text evidence="12">The sequence shown here is derived from an EMBL/GenBank/DDBJ whole genome shotgun (WGS) entry which is preliminary data.</text>
</comment>
<evidence type="ECO:0000313" key="13">
    <source>
        <dbReference type="Proteomes" id="UP001163046"/>
    </source>
</evidence>
<evidence type="ECO:0000256" key="5">
    <source>
        <dbReference type="ARBA" id="ARBA00022741"/>
    </source>
</evidence>
<dbReference type="Pfam" id="PF19055">
    <property type="entry name" value="ABC2_membrane_7"/>
    <property type="match status" value="1"/>
</dbReference>
<dbReference type="OrthoDB" id="66620at2759"/>
<organism evidence="12 13">
    <name type="scientific">Desmophyllum pertusum</name>
    <dbReference type="NCBI Taxonomy" id="174260"/>
    <lineage>
        <taxon>Eukaryota</taxon>
        <taxon>Metazoa</taxon>
        <taxon>Cnidaria</taxon>
        <taxon>Anthozoa</taxon>
        <taxon>Hexacorallia</taxon>
        <taxon>Scleractinia</taxon>
        <taxon>Caryophylliina</taxon>
        <taxon>Caryophylliidae</taxon>
        <taxon>Desmophyllum</taxon>
    </lineage>
</organism>
<dbReference type="InterPro" id="IPR027417">
    <property type="entry name" value="P-loop_NTPase"/>
</dbReference>
<dbReference type="Pfam" id="PF00005">
    <property type="entry name" value="ABC_tran"/>
    <property type="match status" value="1"/>
</dbReference>
<evidence type="ECO:0000256" key="2">
    <source>
        <dbReference type="ARBA" id="ARBA00005814"/>
    </source>
</evidence>
<evidence type="ECO:0000256" key="6">
    <source>
        <dbReference type="ARBA" id="ARBA00022840"/>
    </source>
</evidence>
<proteinExistence type="inferred from homology"/>
<evidence type="ECO:0000256" key="9">
    <source>
        <dbReference type="SAM" id="MobiDB-lite"/>
    </source>
</evidence>
<evidence type="ECO:0000259" key="11">
    <source>
        <dbReference type="PROSITE" id="PS50893"/>
    </source>
</evidence>
<protein>
    <submittedName>
        <fullName evidence="12">ATPase</fullName>
    </submittedName>
</protein>
<evidence type="ECO:0000256" key="7">
    <source>
        <dbReference type="ARBA" id="ARBA00022989"/>
    </source>
</evidence>
<evidence type="ECO:0000313" key="12">
    <source>
        <dbReference type="EMBL" id="KAJ7318626.1"/>
    </source>
</evidence>
<dbReference type="InterPro" id="IPR003439">
    <property type="entry name" value="ABC_transporter-like_ATP-bd"/>
</dbReference>
<dbReference type="GO" id="GO:0140359">
    <property type="term" value="F:ABC-type transporter activity"/>
    <property type="evidence" value="ECO:0007669"/>
    <property type="project" value="InterPro"/>
</dbReference>
<keyword evidence="4 10" id="KW-0812">Transmembrane</keyword>
<dbReference type="Pfam" id="PF01061">
    <property type="entry name" value="ABC2_membrane"/>
    <property type="match status" value="1"/>
</dbReference>
<feature type="compositionally biased region" description="Polar residues" evidence="9">
    <location>
        <begin position="31"/>
        <end position="41"/>
    </location>
</feature>
<dbReference type="Gene3D" id="3.40.50.300">
    <property type="entry name" value="P-loop containing nucleotide triphosphate hydrolases"/>
    <property type="match status" value="1"/>
</dbReference>
<keyword evidence="7 10" id="KW-1133">Transmembrane helix</keyword>
<dbReference type="PROSITE" id="PS50893">
    <property type="entry name" value="ABC_TRANSPORTER_2"/>
    <property type="match status" value="1"/>
</dbReference>
<comment type="subcellular location">
    <subcellularLocation>
        <location evidence="1">Membrane</location>
        <topology evidence="1">Multi-pass membrane protein</topology>
    </subcellularLocation>
</comment>
<evidence type="ECO:0000256" key="8">
    <source>
        <dbReference type="ARBA" id="ARBA00023136"/>
    </source>
</evidence>